<dbReference type="EMBL" id="JAUTXU010000060">
    <property type="protein sequence ID" value="KAK3713767.1"/>
    <property type="molecule type" value="Genomic_DNA"/>
</dbReference>
<accession>A0ACC3NCM5</accession>
<organism evidence="1 2">
    <name type="scientific">Vermiconidia calcicola</name>
    <dbReference type="NCBI Taxonomy" id="1690605"/>
    <lineage>
        <taxon>Eukaryota</taxon>
        <taxon>Fungi</taxon>
        <taxon>Dikarya</taxon>
        <taxon>Ascomycota</taxon>
        <taxon>Pezizomycotina</taxon>
        <taxon>Dothideomycetes</taxon>
        <taxon>Dothideomycetidae</taxon>
        <taxon>Mycosphaerellales</taxon>
        <taxon>Extremaceae</taxon>
        <taxon>Vermiconidia</taxon>
    </lineage>
</organism>
<sequence length="119" mass="13622">MTTLQQGGSYFVVLQHIAFTEDHNLHNYSTVFGIYETVEAARAAMKVWSIDVDRNGFNEAVGDGYRLRDAGCVKTIWCREVKLTRWDMRDAEESGVADSDGYLLELFPELAKFERSIYD</sequence>
<dbReference type="Proteomes" id="UP001281147">
    <property type="component" value="Unassembled WGS sequence"/>
</dbReference>
<evidence type="ECO:0000313" key="1">
    <source>
        <dbReference type="EMBL" id="KAK3713767.1"/>
    </source>
</evidence>
<keyword evidence="2" id="KW-1185">Reference proteome</keyword>
<comment type="caution">
    <text evidence="1">The sequence shown here is derived from an EMBL/GenBank/DDBJ whole genome shotgun (WGS) entry which is preliminary data.</text>
</comment>
<evidence type="ECO:0000313" key="2">
    <source>
        <dbReference type="Proteomes" id="UP001281147"/>
    </source>
</evidence>
<proteinExistence type="predicted"/>
<name>A0ACC3NCM5_9PEZI</name>
<protein>
    <submittedName>
        <fullName evidence="1">Uncharacterized protein</fullName>
    </submittedName>
</protein>
<gene>
    <name evidence="1" type="ORF">LTR37_008253</name>
</gene>
<reference evidence="1" key="1">
    <citation type="submission" date="2023-07" db="EMBL/GenBank/DDBJ databases">
        <title>Black Yeasts Isolated from many extreme environments.</title>
        <authorList>
            <person name="Coleine C."/>
            <person name="Stajich J.E."/>
            <person name="Selbmann L."/>
        </authorList>
    </citation>
    <scope>NUCLEOTIDE SEQUENCE</scope>
    <source>
        <strain evidence="1">CCFEE 5714</strain>
    </source>
</reference>